<evidence type="ECO:0000259" key="6">
    <source>
        <dbReference type="Pfam" id="PF01103"/>
    </source>
</evidence>
<dbReference type="PANTHER" id="PTHR12815:SF18">
    <property type="entry name" value="SORTING AND ASSEMBLY MACHINERY COMPONENT 50 HOMOLOG"/>
    <property type="match status" value="1"/>
</dbReference>
<dbReference type="PANTHER" id="PTHR12815">
    <property type="entry name" value="SORTING AND ASSEMBLY MACHINERY SAMM50 PROTEIN FAMILY MEMBER"/>
    <property type="match status" value="1"/>
</dbReference>
<reference evidence="7 8" key="1">
    <citation type="journal article" date="2011" name="Proc. Natl. Acad. Sci. U.S.A.">
        <title>Niche of harmful alga Aureococcus anophagefferens revealed through ecogenomics.</title>
        <authorList>
            <person name="Gobler C.J."/>
            <person name="Berry D.L."/>
            <person name="Dyhrman S.T."/>
            <person name="Wilhelm S.W."/>
            <person name="Salamov A."/>
            <person name="Lobanov A.V."/>
            <person name="Zhang Y."/>
            <person name="Collier J.L."/>
            <person name="Wurch L.L."/>
            <person name="Kustka A.B."/>
            <person name="Dill B.D."/>
            <person name="Shah M."/>
            <person name="VerBerkmoes N.C."/>
            <person name="Kuo A."/>
            <person name="Terry A."/>
            <person name="Pangilinan J."/>
            <person name="Lindquist E.A."/>
            <person name="Lucas S."/>
            <person name="Paulsen I.T."/>
            <person name="Hattenrath-Lehmann T.K."/>
            <person name="Talmage S.C."/>
            <person name="Walker E.A."/>
            <person name="Koch F."/>
            <person name="Burson A.M."/>
            <person name="Marcoval M.A."/>
            <person name="Tang Y.Z."/>
            <person name="Lecleir G.R."/>
            <person name="Coyne K.J."/>
            <person name="Berg G.M."/>
            <person name="Bertrand E.M."/>
            <person name="Saito M.A."/>
            <person name="Gladyshev V.N."/>
            <person name="Grigoriev I.V."/>
        </authorList>
    </citation>
    <scope>NUCLEOTIDE SEQUENCE [LARGE SCALE GENOMIC DNA]</scope>
    <source>
        <strain evidence="8">CCMP 1984</strain>
    </source>
</reference>
<keyword evidence="8" id="KW-1185">Reference proteome</keyword>
<evidence type="ECO:0000256" key="5">
    <source>
        <dbReference type="ARBA" id="ARBA00023136"/>
    </source>
</evidence>
<dbReference type="Gene3D" id="2.40.160.50">
    <property type="entry name" value="membrane protein fhac: a member of the omp85/tpsb transporter family"/>
    <property type="match status" value="1"/>
</dbReference>
<sequence>MDISAEPCTCSGVEVVGLTRTRPYVITEAFQQNTRTFGELLKSVDSGVKALEATDLFSSVSASLREDKGHPGATAAKVTVRVAEKQPYALKVGATTTPTNGNDVTFESSATLRSLLGHGELATATLNQSTQQNHEIQVSLKKRVAGGRVLEAAFNEGAGEAPWAPGAAETRAQQLGTTAARLSLGANWFAEWSRRAGLQDGSLSDKWSLSYGGSSESRDVPQAPTTGAAAHHRVEVAGVGGLGDAAFVKAEAGAQAHARLAATANGFVAASVAARVGAMVGLPLLLRENIFKDVSDVPPIATALAPPTNGASLPLHKPDKFYLGGPSALRGFDRCGVGARKPPGLDPAAADRPQRAPSVLLRAWRDMRSPSAPAESAADAWDPHAAEATTDDDALPFAGAATGGTLFYAAAALLSAPLPGAPGAQGARGHVFANAGGLVDADLLYAGPRALAKDLAHETRAAAGVGLSFAPANFARLELNYAWVLRAQQCDLVKRLQFAITGSFGS</sequence>
<dbReference type="GO" id="GO:0005741">
    <property type="term" value="C:mitochondrial outer membrane"/>
    <property type="evidence" value="ECO:0007669"/>
    <property type="project" value="UniProtKB-SubCell"/>
</dbReference>
<dbReference type="EMBL" id="GL833124">
    <property type="protein sequence ID" value="EGB10121.1"/>
    <property type="molecule type" value="Genomic_DNA"/>
</dbReference>
<evidence type="ECO:0000256" key="2">
    <source>
        <dbReference type="ARBA" id="ARBA00010913"/>
    </source>
</evidence>
<name>F0Y4H0_AURAN</name>
<dbReference type="KEGG" id="aaf:AURANDRAFT_62685"/>
<evidence type="ECO:0000256" key="4">
    <source>
        <dbReference type="ARBA" id="ARBA00022692"/>
    </source>
</evidence>
<evidence type="ECO:0000313" key="8">
    <source>
        <dbReference type="Proteomes" id="UP000002729"/>
    </source>
</evidence>
<evidence type="ECO:0000313" key="7">
    <source>
        <dbReference type="EMBL" id="EGB10121.1"/>
    </source>
</evidence>
<dbReference type="OrthoDB" id="1724197at2759"/>
<dbReference type="AlphaFoldDB" id="F0Y4H0"/>
<dbReference type="InterPro" id="IPR000184">
    <property type="entry name" value="Bac_surfAg_D15"/>
</dbReference>
<dbReference type="eggNOG" id="KOG2602">
    <property type="taxonomic scope" value="Eukaryota"/>
</dbReference>
<dbReference type="GeneID" id="20224010"/>
<feature type="domain" description="Bacterial surface antigen (D15)" evidence="6">
    <location>
        <begin position="176"/>
        <end position="504"/>
    </location>
</feature>
<comment type="similarity">
    <text evidence="2">Belongs to the SAM50/omp85 family.</text>
</comment>
<dbReference type="RefSeq" id="XP_009034953.1">
    <property type="nucleotide sequence ID" value="XM_009036705.1"/>
</dbReference>
<evidence type="ECO:0000256" key="1">
    <source>
        <dbReference type="ARBA" id="ARBA00004374"/>
    </source>
</evidence>
<organism evidence="8">
    <name type="scientific">Aureococcus anophagefferens</name>
    <name type="common">Harmful bloom alga</name>
    <dbReference type="NCBI Taxonomy" id="44056"/>
    <lineage>
        <taxon>Eukaryota</taxon>
        <taxon>Sar</taxon>
        <taxon>Stramenopiles</taxon>
        <taxon>Ochrophyta</taxon>
        <taxon>Pelagophyceae</taxon>
        <taxon>Pelagomonadales</taxon>
        <taxon>Pelagomonadaceae</taxon>
        <taxon>Aureococcus</taxon>
    </lineage>
</organism>
<dbReference type="Pfam" id="PF01103">
    <property type="entry name" value="Omp85"/>
    <property type="match status" value="1"/>
</dbReference>
<keyword evidence="4" id="KW-0812">Transmembrane</keyword>
<dbReference type="InterPro" id="IPR039910">
    <property type="entry name" value="D15-like"/>
</dbReference>
<dbReference type="Proteomes" id="UP000002729">
    <property type="component" value="Unassembled WGS sequence"/>
</dbReference>
<dbReference type="InParanoid" id="F0Y4H0"/>
<gene>
    <name evidence="7" type="ORF">AURANDRAFT_62685</name>
</gene>
<keyword evidence="5" id="KW-0472">Membrane</keyword>
<comment type="subcellular location">
    <subcellularLocation>
        <location evidence="1">Mitochondrion outer membrane</location>
        <topology evidence="1">Multi-pass membrane protein</topology>
    </subcellularLocation>
</comment>
<keyword evidence="3" id="KW-1134">Transmembrane beta strand</keyword>
<accession>F0Y4H0</accession>
<proteinExistence type="inferred from homology"/>
<evidence type="ECO:0000256" key="3">
    <source>
        <dbReference type="ARBA" id="ARBA00022452"/>
    </source>
</evidence>
<protein>
    <recommendedName>
        <fullName evidence="6">Bacterial surface antigen (D15) domain-containing protein</fullName>
    </recommendedName>
</protein>